<feature type="compositionally biased region" description="Acidic residues" evidence="1">
    <location>
        <begin position="181"/>
        <end position="193"/>
    </location>
</feature>
<feature type="region of interest" description="Disordered" evidence="1">
    <location>
        <begin position="1"/>
        <end position="59"/>
    </location>
</feature>
<dbReference type="AlphaFoldDB" id="A0A238WQ34"/>
<proteinExistence type="predicted"/>
<evidence type="ECO:0000256" key="1">
    <source>
        <dbReference type="SAM" id="MobiDB-lite"/>
    </source>
</evidence>
<feature type="compositionally biased region" description="Low complexity" evidence="1">
    <location>
        <begin position="45"/>
        <end position="59"/>
    </location>
</feature>
<gene>
    <name evidence="2" type="ORF">SAMN06264855_10955</name>
</gene>
<dbReference type="Pfam" id="PF26258">
    <property type="entry name" value="DUF8062"/>
    <property type="match status" value="1"/>
</dbReference>
<evidence type="ECO:0000313" key="2">
    <source>
        <dbReference type="EMBL" id="SNR48587.1"/>
    </source>
</evidence>
<evidence type="ECO:0000313" key="3">
    <source>
        <dbReference type="Proteomes" id="UP000198397"/>
    </source>
</evidence>
<dbReference type="Proteomes" id="UP000198397">
    <property type="component" value="Unassembled WGS sequence"/>
</dbReference>
<reference evidence="2 3" key="1">
    <citation type="submission" date="2017-06" db="EMBL/GenBank/DDBJ databases">
        <authorList>
            <person name="Kim H.J."/>
            <person name="Triplett B.A."/>
        </authorList>
    </citation>
    <scope>NUCLEOTIDE SEQUENCE [LARGE SCALE GENOMIC DNA]</scope>
    <source>
        <strain evidence="2 3">DSM 8800</strain>
    </source>
</reference>
<organism evidence="2 3">
    <name type="scientific">Halorubrum vacuolatum</name>
    <name type="common">Natronobacterium vacuolatum</name>
    <dbReference type="NCBI Taxonomy" id="63740"/>
    <lineage>
        <taxon>Archaea</taxon>
        <taxon>Methanobacteriati</taxon>
        <taxon>Methanobacteriota</taxon>
        <taxon>Stenosarchaea group</taxon>
        <taxon>Halobacteria</taxon>
        <taxon>Halobacteriales</taxon>
        <taxon>Haloferacaceae</taxon>
        <taxon>Halorubrum</taxon>
    </lineage>
</organism>
<name>A0A238WQ34_HALVU</name>
<protein>
    <submittedName>
        <fullName evidence="2">Uncharacterized protein</fullName>
    </submittedName>
</protein>
<sequence>MSEEPADDGPRDGKTDASSDDLPAYPGRPDRSDVPDVPPSRDPADPSGSGVTDPDAVDDVPTVRCSICDHEWDLAYELDDLLAGNRAVERFAMDHERHTGHYPDGVTPWIVTCRICPAGEQFLAERPANRFARTHARHTGHPIDVHAPDADVADTVDPAEYGGRARSTPEPQHGDGGGAEQDSDDDDRDGSAR</sequence>
<feature type="region of interest" description="Disordered" evidence="1">
    <location>
        <begin position="139"/>
        <end position="193"/>
    </location>
</feature>
<accession>A0A238WQ34</accession>
<dbReference type="InterPro" id="IPR058375">
    <property type="entry name" value="DUF8062"/>
</dbReference>
<feature type="compositionally biased region" description="Basic and acidic residues" evidence="1">
    <location>
        <begin position="8"/>
        <end position="17"/>
    </location>
</feature>
<dbReference type="EMBL" id="FZNQ01000009">
    <property type="protein sequence ID" value="SNR48587.1"/>
    <property type="molecule type" value="Genomic_DNA"/>
</dbReference>
<keyword evidence="3" id="KW-1185">Reference proteome</keyword>